<feature type="domain" description="Orn/DAP/Arg decarboxylase 2 N-terminal" evidence="6">
    <location>
        <begin position="57"/>
        <end position="296"/>
    </location>
</feature>
<keyword evidence="8" id="KW-1185">Reference proteome</keyword>
<evidence type="ECO:0000259" key="6">
    <source>
        <dbReference type="Pfam" id="PF02784"/>
    </source>
</evidence>
<evidence type="ECO:0000256" key="3">
    <source>
        <dbReference type="ARBA" id="ARBA00022898"/>
    </source>
</evidence>
<keyword evidence="3 5" id="KW-0663">Pyridoxal phosphate</keyword>
<dbReference type="Proteomes" id="UP000297855">
    <property type="component" value="Unassembled WGS sequence"/>
</dbReference>
<keyword evidence="4" id="KW-0456">Lyase</keyword>
<dbReference type="InterPro" id="IPR009006">
    <property type="entry name" value="Ala_racemase/Decarboxylase_C"/>
</dbReference>
<dbReference type="InterPro" id="IPR002986">
    <property type="entry name" value="DAP_deCOOHase_LysA"/>
</dbReference>
<feature type="active site" description="Proton donor" evidence="5">
    <location>
        <position position="363"/>
    </location>
</feature>
<evidence type="ECO:0000256" key="4">
    <source>
        <dbReference type="ARBA" id="ARBA00023239"/>
    </source>
</evidence>
<dbReference type="EMBL" id="RQEV01000015">
    <property type="protein sequence ID" value="TGK15678.1"/>
    <property type="molecule type" value="Genomic_DNA"/>
</dbReference>
<keyword evidence="2" id="KW-0210">Decarboxylase</keyword>
<dbReference type="PRINTS" id="PR01181">
    <property type="entry name" value="DAPDCRBXLASE"/>
</dbReference>
<dbReference type="Gene3D" id="2.40.37.10">
    <property type="entry name" value="Lyase, Ornithine Decarboxylase, Chain A, domain 1"/>
    <property type="match status" value="1"/>
</dbReference>
<dbReference type="Gene3D" id="3.20.20.10">
    <property type="entry name" value="Alanine racemase"/>
    <property type="match status" value="1"/>
</dbReference>
<dbReference type="GO" id="GO:0009089">
    <property type="term" value="P:lysine biosynthetic process via diaminopimelate"/>
    <property type="evidence" value="ECO:0007669"/>
    <property type="project" value="InterPro"/>
</dbReference>
<comment type="cofactor">
    <cofactor evidence="1 5">
        <name>pyridoxal 5'-phosphate</name>
        <dbReference type="ChEBI" id="CHEBI:597326"/>
    </cofactor>
</comment>
<feature type="modified residue" description="N6-(pyridoxal phosphate)lysine" evidence="5">
    <location>
        <position position="74"/>
    </location>
</feature>
<evidence type="ECO:0000313" key="7">
    <source>
        <dbReference type="EMBL" id="TGK15678.1"/>
    </source>
</evidence>
<dbReference type="AlphaFoldDB" id="A0A4R9GLL0"/>
<gene>
    <name evidence="7" type="ORF">EHO61_15105</name>
</gene>
<dbReference type="PANTHER" id="PTHR43727:SF2">
    <property type="entry name" value="GROUP IV DECARBOXYLASE"/>
    <property type="match status" value="1"/>
</dbReference>
<name>A0A4R9GLL0_9LEPT</name>
<sequence>MILENSKIEIHKNLIRQIGSVWGEGLTLGRHSADDLANRFGTPLYAFNAESARTNLVRVSKSFGDNVGILYALKANPNVSIGRIFRSLNVGAEVASAGEILIALKAGFSRSSIRFSGPGKRNEDLIFALENRIGAINIESEREYEKICELARFSDYKPVLTLRVNPKGGSSGSRMSMAGKSKKFGIDQDRILELARRISTENVCELEGLHIYAGTQCFDHFAWLKNARDLLGLANELERFVPIRTLNFGGGFGVALFDGDPEFDLDSAGKGLQAMIAEDGKPERKYFIELGRYLVANSGVYLSRILYKKKSFDRNHLILDGGMHHHSAAAGIGAILRRPFPIVSAKACSSLVSEEVTLGGVLCTPADEFASGLSLPECEEGDVIGILGSGAYGLTFSNILFLSHPSPAEVLVDGEDARLIRERGKIEDALSGQVFSVLGQEGIS</sequence>
<dbReference type="InterPro" id="IPR022644">
    <property type="entry name" value="De-COase2_N"/>
</dbReference>
<proteinExistence type="predicted"/>
<organism evidence="7 8">
    <name type="scientific">Leptospira fluminis</name>
    <dbReference type="NCBI Taxonomy" id="2484979"/>
    <lineage>
        <taxon>Bacteria</taxon>
        <taxon>Pseudomonadati</taxon>
        <taxon>Spirochaetota</taxon>
        <taxon>Spirochaetia</taxon>
        <taxon>Leptospirales</taxon>
        <taxon>Leptospiraceae</taxon>
        <taxon>Leptospira</taxon>
    </lineage>
</organism>
<dbReference type="PANTHER" id="PTHR43727">
    <property type="entry name" value="DIAMINOPIMELATE DECARBOXYLASE"/>
    <property type="match status" value="1"/>
</dbReference>
<accession>A0A4R9GLL0</accession>
<comment type="caution">
    <text evidence="7">The sequence shown here is derived from an EMBL/GenBank/DDBJ whole genome shotgun (WGS) entry which is preliminary data.</text>
</comment>
<dbReference type="SUPFAM" id="SSF51419">
    <property type="entry name" value="PLP-binding barrel"/>
    <property type="match status" value="1"/>
</dbReference>
<protein>
    <submittedName>
        <fullName evidence="7">Diaminopimelate decarboxylase</fullName>
    </submittedName>
</protein>
<dbReference type="RefSeq" id="WP_135814396.1">
    <property type="nucleotide sequence ID" value="NZ_RQEV01000015.1"/>
</dbReference>
<dbReference type="InterPro" id="IPR029066">
    <property type="entry name" value="PLP-binding_barrel"/>
</dbReference>
<dbReference type="Pfam" id="PF02784">
    <property type="entry name" value="Orn_Arg_deC_N"/>
    <property type="match status" value="1"/>
</dbReference>
<dbReference type="GO" id="GO:0008836">
    <property type="term" value="F:diaminopimelate decarboxylase activity"/>
    <property type="evidence" value="ECO:0007669"/>
    <property type="project" value="InterPro"/>
</dbReference>
<evidence type="ECO:0000256" key="2">
    <source>
        <dbReference type="ARBA" id="ARBA00022793"/>
    </source>
</evidence>
<dbReference type="InterPro" id="IPR000183">
    <property type="entry name" value="Orn/DAP/Arg_de-COase"/>
</dbReference>
<dbReference type="SUPFAM" id="SSF50621">
    <property type="entry name" value="Alanine racemase C-terminal domain-like"/>
    <property type="match status" value="1"/>
</dbReference>
<evidence type="ECO:0000256" key="5">
    <source>
        <dbReference type="PIRSR" id="PIRSR600183-50"/>
    </source>
</evidence>
<evidence type="ECO:0000313" key="8">
    <source>
        <dbReference type="Proteomes" id="UP000297855"/>
    </source>
</evidence>
<evidence type="ECO:0000256" key="1">
    <source>
        <dbReference type="ARBA" id="ARBA00001933"/>
    </source>
</evidence>
<dbReference type="OrthoDB" id="9805604at2"/>
<dbReference type="PRINTS" id="PR01179">
    <property type="entry name" value="ODADCRBXLASE"/>
</dbReference>
<reference evidence="7" key="1">
    <citation type="journal article" date="2019" name="PLoS Negl. Trop. Dis.">
        <title>Revisiting the worldwide diversity of Leptospira species in the environment.</title>
        <authorList>
            <person name="Vincent A.T."/>
            <person name="Schiettekatte O."/>
            <person name="Bourhy P."/>
            <person name="Veyrier F.J."/>
            <person name="Picardeau M."/>
        </authorList>
    </citation>
    <scope>NUCLEOTIDE SEQUENCE [LARGE SCALE GENOMIC DNA]</scope>
    <source>
        <strain evidence="7">SCS5</strain>
    </source>
</reference>